<comment type="caution">
    <text evidence="2">The sequence shown here is derived from an EMBL/GenBank/DDBJ whole genome shotgun (WGS) entry which is preliminary data.</text>
</comment>
<evidence type="ECO:0000313" key="3">
    <source>
        <dbReference type="Proteomes" id="UP000800235"/>
    </source>
</evidence>
<evidence type="ECO:0000313" key="2">
    <source>
        <dbReference type="EMBL" id="KAF2433390.1"/>
    </source>
</evidence>
<name>A0A9P4NW37_9PEZI</name>
<organism evidence="2 3">
    <name type="scientific">Tothia fuscella</name>
    <dbReference type="NCBI Taxonomy" id="1048955"/>
    <lineage>
        <taxon>Eukaryota</taxon>
        <taxon>Fungi</taxon>
        <taxon>Dikarya</taxon>
        <taxon>Ascomycota</taxon>
        <taxon>Pezizomycotina</taxon>
        <taxon>Dothideomycetes</taxon>
        <taxon>Pleosporomycetidae</taxon>
        <taxon>Venturiales</taxon>
        <taxon>Cylindrosympodiaceae</taxon>
        <taxon>Tothia</taxon>
    </lineage>
</organism>
<keyword evidence="3" id="KW-1185">Reference proteome</keyword>
<reference evidence="2" key="1">
    <citation type="journal article" date="2020" name="Stud. Mycol.">
        <title>101 Dothideomycetes genomes: a test case for predicting lifestyles and emergence of pathogens.</title>
        <authorList>
            <person name="Haridas S."/>
            <person name="Albert R."/>
            <person name="Binder M."/>
            <person name="Bloem J."/>
            <person name="Labutti K."/>
            <person name="Salamov A."/>
            <person name="Andreopoulos B."/>
            <person name="Baker S."/>
            <person name="Barry K."/>
            <person name="Bills G."/>
            <person name="Bluhm B."/>
            <person name="Cannon C."/>
            <person name="Castanera R."/>
            <person name="Culley D."/>
            <person name="Daum C."/>
            <person name="Ezra D."/>
            <person name="Gonzalez J."/>
            <person name="Henrissat B."/>
            <person name="Kuo A."/>
            <person name="Liang C."/>
            <person name="Lipzen A."/>
            <person name="Lutzoni F."/>
            <person name="Magnuson J."/>
            <person name="Mondo S."/>
            <person name="Nolan M."/>
            <person name="Ohm R."/>
            <person name="Pangilinan J."/>
            <person name="Park H.-J."/>
            <person name="Ramirez L."/>
            <person name="Alfaro M."/>
            <person name="Sun H."/>
            <person name="Tritt A."/>
            <person name="Yoshinaga Y."/>
            <person name="Zwiers L.-H."/>
            <person name="Turgeon B."/>
            <person name="Goodwin S."/>
            <person name="Spatafora J."/>
            <person name="Crous P."/>
            <person name="Grigoriev I."/>
        </authorList>
    </citation>
    <scope>NUCLEOTIDE SEQUENCE</scope>
    <source>
        <strain evidence="2">CBS 130266</strain>
    </source>
</reference>
<dbReference type="EMBL" id="MU007021">
    <property type="protein sequence ID" value="KAF2433390.1"/>
    <property type="molecule type" value="Genomic_DNA"/>
</dbReference>
<evidence type="ECO:0000256" key="1">
    <source>
        <dbReference type="SAM" id="MobiDB-lite"/>
    </source>
</evidence>
<feature type="region of interest" description="Disordered" evidence="1">
    <location>
        <begin position="371"/>
        <end position="394"/>
    </location>
</feature>
<accession>A0A9P4NW37</accession>
<sequence length="394" mass="45391">MSGYAYNLNVRAKCDQKSLTFLCKKMRDILLPELYRRITVTISLDLAQRIAGLLDPLNPGLHHIRELTLRIDLPEEYENKNLSNFHHNHTNQDPEFTSGVLPQFTQWLIQSLPQDCLHKFKWDFYYPFPSRAGRVLLTRQSGLSATVMPFALTRPTSSSQGQPSKDVQMNAQLVEKLFGGLKKLQSLTVRIHSFQIPFAYSEGDGPRYNFGLGDLADFFKFQSGISRTTKCLHTLHILNWPTTEDFDNLRDTFRYPYHNFAINNIKSLLRDQASIIYRFYRAHRVPPVITIGMNDAGRIDQAWENEAVPEHWATALCFRRAVYVAESSGAEADQLIVARQVKVRDLADAGYAMDLIEVNFDNTKRRRRYRAPANRHEEQEELSGSWPEVHGPVF</sequence>
<dbReference type="Proteomes" id="UP000800235">
    <property type="component" value="Unassembled WGS sequence"/>
</dbReference>
<protein>
    <submittedName>
        <fullName evidence="2">Uncharacterized protein</fullName>
    </submittedName>
</protein>
<gene>
    <name evidence="2" type="ORF">EJ08DRAFT_731728</name>
</gene>
<proteinExistence type="predicted"/>
<dbReference type="AlphaFoldDB" id="A0A9P4NW37"/>